<protein>
    <recommendedName>
        <fullName evidence="9">Sugar phosphate transporter domain-containing protein</fullName>
    </recommendedName>
</protein>
<feature type="transmembrane region" description="Helical" evidence="7">
    <location>
        <begin position="91"/>
        <end position="113"/>
    </location>
</feature>
<comment type="subcellular location">
    <subcellularLocation>
        <location evidence="1">Endomembrane system</location>
        <topology evidence="1">Multi-pass membrane protein</topology>
    </subcellularLocation>
</comment>
<feature type="transmembrane region" description="Helical" evidence="7">
    <location>
        <begin position="119"/>
        <end position="136"/>
    </location>
</feature>
<feature type="transmembrane region" description="Helical" evidence="7">
    <location>
        <begin position="283"/>
        <end position="301"/>
    </location>
</feature>
<dbReference type="GO" id="GO:0005462">
    <property type="term" value="F:UDP-N-acetylglucosamine transmembrane transporter activity"/>
    <property type="evidence" value="ECO:0007669"/>
    <property type="project" value="EnsemblFungi"/>
</dbReference>
<feature type="transmembrane region" description="Helical" evidence="7">
    <location>
        <begin position="313"/>
        <end position="332"/>
    </location>
</feature>
<dbReference type="PANTHER" id="PTHR10778:SF4">
    <property type="entry name" value="NUCLEOTIDE SUGAR TRANSPORTER SLC35B4"/>
    <property type="match status" value="1"/>
</dbReference>
<feature type="transmembrane region" description="Helical" evidence="7">
    <location>
        <begin position="143"/>
        <end position="161"/>
    </location>
</feature>
<feature type="transmembrane region" description="Helical" evidence="7">
    <location>
        <begin position="49"/>
        <end position="70"/>
    </location>
</feature>
<reference evidence="8" key="1">
    <citation type="journal article" date="2014" name="Genome Announc.">
        <title>De novo whole-genome sequence and genome annotation of Lichtheimia ramosa.</title>
        <authorList>
            <person name="Linde J."/>
            <person name="Schwartze V."/>
            <person name="Binder U."/>
            <person name="Lass-Florl C."/>
            <person name="Voigt K."/>
            <person name="Horn F."/>
        </authorList>
    </citation>
    <scope>NUCLEOTIDE SEQUENCE</scope>
    <source>
        <strain evidence="8">JMRC FSU:6197</strain>
    </source>
</reference>
<evidence type="ECO:0000256" key="3">
    <source>
        <dbReference type="ARBA" id="ARBA00022597"/>
    </source>
</evidence>
<keyword evidence="3" id="KW-0762">Sugar transport</keyword>
<proteinExistence type="predicted"/>
<feature type="transmembrane region" description="Helical" evidence="7">
    <location>
        <begin position="338"/>
        <end position="359"/>
    </location>
</feature>
<keyword evidence="5 7" id="KW-1133">Transmembrane helix</keyword>
<feature type="transmembrane region" description="Helical" evidence="7">
    <location>
        <begin position="181"/>
        <end position="200"/>
    </location>
</feature>
<evidence type="ECO:0008006" key="9">
    <source>
        <dbReference type="Google" id="ProtNLM"/>
    </source>
</evidence>
<organism evidence="8">
    <name type="scientific">Lichtheimia ramosa</name>
    <dbReference type="NCBI Taxonomy" id="688394"/>
    <lineage>
        <taxon>Eukaryota</taxon>
        <taxon>Fungi</taxon>
        <taxon>Fungi incertae sedis</taxon>
        <taxon>Mucoromycota</taxon>
        <taxon>Mucoromycotina</taxon>
        <taxon>Mucoromycetes</taxon>
        <taxon>Mucorales</taxon>
        <taxon>Lichtheimiaceae</taxon>
        <taxon>Lichtheimia</taxon>
    </lineage>
</organism>
<evidence type="ECO:0000256" key="7">
    <source>
        <dbReference type="SAM" id="Phobius"/>
    </source>
</evidence>
<evidence type="ECO:0000256" key="6">
    <source>
        <dbReference type="ARBA" id="ARBA00023136"/>
    </source>
</evidence>
<accession>A0A077WJP7</accession>
<feature type="transmembrane region" description="Helical" evidence="7">
    <location>
        <begin position="212"/>
        <end position="231"/>
    </location>
</feature>
<sequence>MTIDTPVNMLTSLASIMAPELPLILSLIFGGCCSNVFALEVIVQDVPKSGQLVTFGQFLFVALDGLRHQLEWGEGRLPIRLKKTKVPLSRWMLMVALFFAVSVLNNLALGYRISMPLHIIFRSGGLFTSMVMGALLLRKRYPLGQVIGVGLVTLGVVWATLDNAGMDNESQENAGSTAEFMTGIAILVVAMILSALMGLLQELTYKKYGKEWREGLFYTHFLALPFFMLFYKDLITNATIYSSSAVAPLPALFEQVPILGHALNALLPTPIHNMLNQVQLPKLWAFLALNVLTQYACIAGVNRMTAVASSLTLNLVLNLRKFTSLILSIIYFDNEFGAGAKMGTCLVIVGTVIYTHAGIRQSKTSISSRGKTK</sequence>
<evidence type="ECO:0000256" key="1">
    <source>
        <dbReference type="ARBA" id="ARBA00004127"/>
    </source>
</evidence>
<evidence type="ECO:0000313" key="8">
    <source>
        <dbReference type="EMBL" id="CDS06837.1"/>
    </source>
</evidence>
<name>A0A077WJP7_9FUNG</name>
<feature type="transmembrane region" description="Helical" evidence="7">
    <location>
        <begin position="21"/>
        <end position="43"/>
    </location>
</feature>
<dbReference type="Pfam" id="PF08449">
    <property type="entry name" value="UAA"/>
    <property type="match status" value="1"/>
</dbReference>
<evidence type="ECO:0000256" key="5">
    <source>
        <dbReference type="ARBA" id="ARBA00022989"/>
    </source>
</evidence>
<dbReference type="GO" id="GO:0015786">
    <property type="term" value="P:UDP-glucose transmembrane transport"/>
    <property type="evidence" value="ECO:0007669"/>
    <property type="project" value="EnsemblFungi"/>
</dbReference>
<keyword evidence="6 7" id="KW-0472">Membrane</keyword>
<dbReference type="GO" id="GO:0005789">
    <property type="term" value="C:endoplasmic reticulum membrane"/>
    <property type="evidence" value="ECO:0007669"/>
    <property type="project" value="TreeGrafter"/>
</dbReference>
<evidence type="ECO:0000256" key="2">
    <source>
        <dbReference type="ARBA" id="ARBA00022448"/>
    </source>
</evidence>
<dbReference type="OrthoDB" id="999962at2759"/>
<dbReference type="AlphaFoldDB" id="A0A077WJP7"/>
<evidence type="ECO:0000256" key="4">
    <source>
        <dbReference type="ARBA" id="ARBA00022692"/>
    </source>
</evidence>
<dbReference type="GO" id="GO:0000139">
    <property type="term" value="C:Golgi membrane"/>
    <property type="evidence" value="ECO:0007669"/>
    <property type="project" value="TreeGrafter"/>
</dbReference>
<dbReference type="GO" id="GO:0005464">
    <property type="term" value="F:UDP-xylose transmembrane transporter activity"/>
    <property type="evidence" value="ECO:0007669"/>
    <property type="project" value="TreeGrafter"/>
</dbReference>
<keyword evidence="2" id="KW-0813">Transport</keyword>
<dbReference type="InterPro" id="IPR013657">
    <property type="entry name" value="SCL35B1-4/HUT1"/>
</dbReference>
<dbReference type="GO" id="GO:0006031">
    <property type="term" value="P:chitin biosynthetic process"/>
    <property type="evidence" value="ECO:0007669"/>
    <property type="project" value="EnsemblFungi"/>
</dbReference>
<gene>
    <name evidence="8" type="ORF">LRAMOSA09362</name>
</gene>
<keyword evidence="4 7" id="KW-0812">Transmembrane</keyword>
<dbReference type="EMBL" id="LK023322">
    <property type="protein sequence ID" value="CDS06837.1"/>
    <property type="molecule type" value="Genomic_DNA"/>
</dbReference>
<dbReference type="PANTHER" id="PTHR10778">
    <property type="entry name" value="SOLUTE CARRIER FAMILY 35 MEMBER B"/>
    <property type="match status" value="1"/>
</dbReference>